<evidence type="ECO:0000259" key="5">
    <source>
        <dbReference type="PROSITE" id="PS50404"/>
    </source>
</evidence>
<dbReference type="FunFam" id="3.40.30.10:FF:000258">
    <property type="entry name" value="Glutathione S-transferase"/>
    <property type="match status" value="1"/>
</dbReference>
<accession>A0AAV5SE56</accession>
<evidence type="ECO:0000256" key="4">
    <source>
        <dbReference type="ARBA" id="ARBA00047960"/>
    </source>
</evidence>
<sequence>KLTYFDGRGRGEVARQLFHLSGVPFEDNRIPMAEWPAHKASMPFGKMPLLEVNGKPLPQSYAIFRYLAREFGFVGDSPFAAAWVDAVADQFKDYFDEIKSLLFVHFGFAQGDKEKMMKDVAIPARDKFFPMLEKIAKDNHNNGHFVGASLTWVDLLIAEHVSVLLKYMPGFLNDYPTVLSTVKKINSIPKLKEWIDKRPDSTF</sequence>
<dbReference type="EMBL" id="BTSX01000001">
    <property type="protein sequence ID" value="GMS81631.1"/>
    <property type="molecule type" value="Genomic_DNA"/>
</dbReference>
<dbReference type="InterPro" id="IPR036249">
    <property type="entry name" value="Thioredoxin-like_sf"/>
</dbReference>
<feature type="non-terminal residue" evidence="7">
    <location>
        <position position="1"/>
    </location>
</feature>
<evidence type="ECO:0000256" key="2">
    <source>
        <dbReference type="ARBA" id="ARBA00022679"/>
    </source>
</evidence>
<dbReference type="Gene3D" id="3.40.30.10">
    <property type="entry name" value="Glutaredoxin"/>
    <property type="match status" value="1"/>
</dbReference>
<proteinExistence type="inferred from homology"/>
<dbReference type="InterPro" id="IPR040079">
    <property type="entry name" value="Glutathione_S-Trfase"/>
</dbReference>
<dbReference type="SFLD" id="SFLDG00363">
    <property type="entry name" value="AMPS_(cytGST):_Alpha-__Mu-__Pi"/>
    <property type="match status" value="1"/>
</dbReference>
<protein>
    <recommendedName>
        <fullName evidence="1">glutathione transferase</fullName>
        <ecNumber evidence="1">2.5.1.18</ecNumber>
    </recommendedName>
</protein>
<evidence type="ECO:0000259" key="6">
    <source>
        <dbReference type="PROSITE" id="PS50405"/>
    </source>
</evidence>
<dbReference type="SUPFAM" id="SSF52833">
    <property type="entry name" value="Thioredoxin-like"/>
    <property type="match status" value="1"/>
</dbReference>
<dbReference type="GO" id="GO:0004364">
    <property type="term" value="F:glutathione transferase activity"/>
    <property type="evidence" value="ECO:0007669"/>
    <property type="project" value="UniProtKB-EC"/>
</dbReference>
<dbReference type="SFLD" id="SFLDG01205">
    <property type="entry name" value="AMPS.1"/>
    <property type="match status" value="1"/>
</dbReference>
<dbReference type="Pfam" id="PF02798">
    <property type="entry name" value="GST_N"/>
    <property type="match status" value="1"/>
</dbReference>
<dbReference type="InterPro" id="IPR050213">
    <property type="entry name" value="GST_superfamily"/>
</dbReference>
<dbReference type="PROSITE" id="PS50405">
    <property type="entry name" value="GST_CTER"/>
    <property type="match status" value="1"/>
</dbReference>
<dbReference type="SUPFAM" id="SSF47616">
    <property type="entry name" value="GST C-terminal domain-like"/>
    <property type="match status" value="1"/>
</dbReference>
<reference evidence="7" key="1">
    <citation type="submission" date="2023-10" db="EMBL/GenBank/DDBJ databases">
        <title>Genome assembly of Pristionchus species.</title>
        <authorList>
            <person name="Yoshida K."/>
            <person name="Sommer R.J."/>
        </authorList>
    </citation>
    <scope>NUCLEOTIDE SEQUENCE</scope>
    <source>
        <strain evidence="7">RS0144</strain>
    </source>
</reference>
<dbReference type="InterPro" id="IPR010987">
    <property type="entry name" value="Glutathione-S-Trfase_C-like"/>
</dbReference>
<dbReference type="AlphaFoldDB" id="A0AAV5SE56"/>
<dbReference type="EC" id="2.5.1.18" evidence="1"/>
<evidence type="ECO:0000256" key="3">
    <source>
        <dbReference type="ARBA" id="ARBA00038317"/>
    </source>
</evidence>
<dbReference type="CDD" id="cd03039">
    <property type="entry name" value="GST_N_Sigma_like"/>
    <property type="match status" value="1"/>
</dbReference>
<dbReference type="SFLD" id="SFLDS00019">
    <property type="entry name" value="Glutathione_Transferase_(cytos"/>
    <property type="match status" value="1"/>
</dbReference>
<gene>
    <name evidence="7" type="ORF">PENTCL1PPCAC_3806</name>
</gene>
<dbReference type="PROSITE" id="PS50404">
    <property type="entry name" value="GST_NTER"/>
    <property type="match status" value="1"/>
</dbReference>
<dbReference type="InterPro" id="IPR036282">
    <property type="entry name" value="Glutathione-S-Trfase_C_sf"/>
</dbReference>
<dbReference type="GO" id="GO:0006749">
    <property type="term" value="P:glutathione metabolic process"/>
    <property type="evidence" value="ECO:0007669"/>
    <property type="project" value="TreeGrafter"/>
</dbReference>
<comment type="similarity">
    <text evidence="3">Belongs to the GST superfamily. Sigma family.</text>
</comment>
<evidence type="ECO:0000256" key="1">
    <source>
        <dbReference type="ARBA" id="ARBA00012452"/>
    </source>
</evidence>
<evidence type="ECO:0000313" key="7">
    <source>
        <dbReference type="EMBL" id="GMS81631.1"/>
    </source>
</evidence>
<dbReference type="CDD" id="cd03192">
    <property type="entry name" value="GST_C_Sigma_like"/>
    <property type="match status" value="1"/>
</dbReference>
<dbReference type="InterPro" id="IPR004046">
    <property type="entry name" value="GST_C"/>
</dbReference>
<dbReference type="Gene3D" id="1.20.1050.10">
    <property type="match status" value="1"/>
</dbReference>
<comment type="caution">
    <text evidence="7">The sequence shown here is derived from an EMBL/GenBank/DDBJ whole genome shotgun (WGS) entry which is preliminary data.</text>
</comment>
<dbReference type="Pfam" id="PF14497">
    <property type="entry name" value="GST_C_3"/>
    <property type="match status" value="1"/>
</dbReference>
<name>A0AAV5SE56_9BILA</name>
<dbReference type="PANTHER" id="PTHR11571">
    <property type="entry name" value="GLUTATHIONE S-TRANSFERASE"/>
    <property type="match status" value="1"/>
</dbReference>
<keyword evidence="8" id="KW-1185">Reference proteome</keyword>
<feature type="domain" description="GST C-terminal" evidence="6">
    <location>
        <begin position="77"/>
        <end position="203"/>
    </location>
</feature>
<dbReference type="InterPro" id="IPR004045">
    <property type="entry name" value="Glutathione_S-Trfase_N"/>
</dbReference>
<evidence type="ECO:0000313" key="8">
    <source>
        <dbReference type="Proteomes" id="UP001432027"/>
    </source>
</evidence>
<dbReference type="PANTHER" id="PTHR11571:SF224">
    <property type="entry name" value="HEMATOPOIETIC PROSTAGLANDIN D SYNTHASE"/>
    <property type="match status" value="1"/>
</dbReference>
<dbReference type="FunFam" id="1.20.1050.10:FF:000044">
    <property type="entry name" value="Glutathione S-transferase"/>
    <property type="match status" value="1"/>
</dbReference>
<keyword evidence="2" id="KW-0808">Transferase</keyword>
<feature type="domain" description="GST N-terminal" evidence="5">
    <location>
        <begin position="1"/>
        <end position="75"/>
    </location>
</feature>
<dbReference type="Proteomes" id="UP001432027">
    <property type="component" value="Unassembled WGS sequence"/>
</dbReference>
<organism evidence="7 8">
    <name type="scientific">Pristionchus entomophagus</name>
    <dbReference type="NCBI Taxonomy" id="358040"/>
    <lineage>
        <taxon>Eukaryota</taxon>
        <taxon>Metazoa</taxon>
        <taxon>Ecdysozoa</taxon>
        <taxon>Nematoda</taxon>
        <taxon>Chromadorea</taxon>
        <taxon>Rhabditida</taxon>
        <taxon>Rhabditina</taxon>
        <taxon>Diplogasteromorpha</taxon>
        <taxon>Diplogasteroidea</taxon>
        <taxon>Neodiplogasteridae</taxon>
        <taxon>Pristionchus</taxon>
    </lineage>
</organism>
<comment type="catalytic activity">
    <reaction evidence="4">
        <text>RX + glutathione = an S-substituted glutathione + a halide anion + H(+)</text>
        <dbReference type="Rhea" id="RHEA:16437"/>
        <dbReference type="ChEBI" id="CHEBI:15378"/>
        <dbReference type="ChEBI" id="CHEBI:16042"/>
        <dbReference type="ChEBI" id="CHEBI:17792"/>
        <dbReference type="ChEBI" id="CHEBI:57925"/>
        <dbReference type="ChEBI" id="CHEBI:90779"/>
        <dbReference type="EC" id="2.5.1.18"/>
    </reaction>
</comment>